<dbReference type="Gene3D" id="2.40.50.180">
    <property type="entry name" value="CheA-289, Domain 4"/>
    <property type="match status" value="1"/>
</dbReference>
<proteinExistence type="predicted"/>
<feature type="domain" description="CheW-like" evidence="1">
    <location>
        <begin position="14"/>
        <end position="154"/>
    </location>
</feature>
<comment type="caution">
    <text evidence="2">The sequence shown here is derived from an EMBL/GenBank/DDBJ whole genome shotgun (WGS) entry which is preliminary data.</text>
</comment>
<organism evidence="2 3">
    <name type="scientific">Rhizobium herbae</name>
    <dbReference type="NCBI Taxonomy" id="508661"/>
    <lineage>
        <taxon>Bacteria</taxon>
        <taxon>Pseudomonadati</taxon>
        <taxon>Pseudomonadota</taxon>
        <taxon>Alphaproteobacteria</taxon>
        <taxon>Hyphomicrobiales</taxon>
        <taxon>Rhizobiaceae</taxon>
        <taxon>Rhizobium/Agrobacterium group</taxon>
        <taxon>Rhizobium</taxon>
    </lineage>
</organism>
<dbReference type="InterPro" id="IPR036061">
    <property type="entry name" value="CheW-like_dom_sf"/>
</dbReference>
<keyword evidence="3" id="KW-1185">Reference proteome</keyword>
<evidence type="ECO:0000313" key="2">
    <source>
        <dbReference type="EMBL" id="MBP1856618.1"/>
    </source>
</evidence>
<dbReference type="EMBL" id="JAGGJV010000001">
    <property type="protein sequence ID" value="MBP1856618.1"/>
    <property type="molecule type" value="Genomic_DNA"/>
</dbReference>
<reference evidence="2 3" key="1">
    <citation type="submission" date="2021-03" db="EMBL/GenBank/DDBJ databases">
        <title>Genomic Encyclopedia of Type Strains, Phase IV (KMG-IV): sequencing the most valuable type-strain genomes for metagenomic binning, comparative biology and taxonomic classification.</title>
        <authorList>
            <person name="Goeker M."/>
        </authorList>
    </citation>
    <scope>NUCLEOTIDE SEQUENCE [LARGE SCALE GENOMIC DNA]</scope>
    <source>
        <strain evidence="2 3">DSM 26427</strain>
    </source>
</reference>
<sequence>MNVVVNSPANNGETLEIIAFRLHDQEFCVRTTTIREIRGWGPATPIPHAPADVIGVMNLRGTVIPIVDLANKLGMRSTEPNERSAIVVAEVYGMAMGLVVDRVSDILTISASLLQPVPDISVSSGRRYADGIIAQPDGMICFLNLERMFEASETQNMAATKMAAA</sequence>
<dbReference type="Proteomes" id="UP000823786">
    <property type="component" value="Unassembled WGS sequence"/>
</dbReference>
<dbReference type="SUPFAM" id="SSF50341">
    <property type="entry name" value="CheW-like"/>
    <property type="match status" value="1"/>
</dbReference>
<dbReference type="PROSITE" id="PS50851">
    <property type="entry name" value="CHEW"/>
    <property type="match status" value="1"/>
</dbReference>
<evidence type="ECO:0000259" key="1">
    <source>
        <dbReference type="PROSITE" id="PS50851"/>
    </source>
</evidence>
<dbReference type="InterPro" id="IPR039315">
    <property type="entry name" value="CheW"/>
</dbReference>
<dbReference type="SMART" id="SM00260">
    <property type="entry name" value="CheW"/>
    <property type="match status" value="1"/>
</dbReference>
<protein>
    <submittedName>
        <fullName evidence="2">Purine-binding chemotaxis protein CheW</fullName>
    </submittedName>
</protein>
<dbReference type="InterPro" id="IPR002545">
    <property type="entry name" value="CheW-lke_dom"/>
</dbReference>
<name>A0ABS4EFA5_9HYPH</name>
<dbReference type="CDD" id="cd00732">
    <property type="entry name" value="CheW"/>
    <property type="match status" value="1"/>
</dbReference>
<dbReference type="PANTHER" id="PTHR22617">
    <property type="entry name" value="CHEMOTAXIS SENSOR HISTIDINE KINASE-RELATED"/>
    <property type="match status" value="1"/>
</dbReference>
<dbReference type="RefSeq" id="WP_209846152.1">
    <property type="nucleotide sequence ID" value="NZ_JAGGJV010000001.1"/>
</dbReference>
<accession>A0ABS4EFA5</accession>
<dbReference type="Gene3D" id="2.30.30.40">
    <property type="entry name" value="SH3 Domains"/>
    <property type="match status" value="1"/>
</dbReference>
<gene>
    <name evidence="2" type="ORF">J2Z75_000098</name>
</gene>
<dbReference type="PANTHER" id="PTHR22617:SF23">
    <property type="entry name" value="CHEMOTAXIS PROTEIN CHEW"/>
    <property type="match status" value="1"/>
</dbReference>
<evidence type="ECO:0000313" key="3">
    <source>
        <dbReference type="Proteomes" id="UP000823786"/>
    </source>
</evidence>
<dbReference type="Pfam" id="PF01584">
    <property type="entry name" value="CheW"/>
    <property type="match status" value="1"/>
</dbReference>